<sequence>MDVNSMWACLQDHDTTNHWKQVAGWRKVCDLAQTHLGRLQEYRRGLAEAWPPETSAASRTYLAELDELIDKVQRTHNAAAANYTALSAATQAIGTTRAALRNIHEEYATKFQQKQAYESMAADPKAVMGNRVTEAPVTDAELERLNVQARAAMFNLSSELQQAQATLQKPPPPPSRPRRDSSSSDTYSTSAPAIPPILPMPITVSRVPHLPLPSALGSPQPAQVTPVIGPILGGTSSGVASPSTSAGISGTGVSVPPPGAGPAPLLPSPIARAATPPANGTLGATNRPTSGNINRVSQTQPPTMRPMPPGGLIGGTPSLGLGQPGSASSPTRRVNPIGGVIGGGGAGTTPTGGAGSRPGGGRGSAGGQHLPPMGGAPGFGGTAASGSAASYPPGRPTGKGQHDDGRAWDPDSPWEVDQGVDPIVRPPEEQGPPDPGPAIGFNR</sequence>
<reference evidence="2 3" key="1">
    <citation type="submission" date="2018-03" db="EMBL/GenBank/DDBJ databases">
        <title>Bioinformatic expansion and discovery of thiopeptide antibiotics.</title>
        <authorList>
            <person name="Schwalen C.J."/>
            <person name="Hudson G.A."/>
            <person name="Mitchell D.A."/>
        </authorList>
    </citation>
    <scope>NUCLEOTIDE SEQUENCE [LARGE SCALE GENOMIC DNA]</scope>
    <source>
        <strain evidence="2 3">NRRL 8041</strain>
    </source>
</reference>
<name>A0A318NMV7_9ACTN</name>
<dbReference type="Gene3D" id="1.20.1260.20">
    <property type="entry name" value="PPE superfamily"/>
    <property type="match status" value="1"/>
</dbReference>
<keyword evidence="3" id="KW-1185">Reference proteome</keyword>
<organism evidence="2 3">
    <name type="scientific">Micromonospora arborensis</name>
    <dbReference type="NCBI Taxonomy" id="2116518"/>
    <lineage>
        <taxon>Bacteria</taxon>
        <taxon>Bacillati</taxon>
        <taxon>Actinomycetota</taxon>
        <taxon>Actinomycetes</taxon>
        <taxon>Micromonosporales</taxon>
        <taxon>Micromonosporaceae</taxon>
        <taxon>Micromonospora</taxon>
    </lineage>
</organism>
<feature type="compositionally biased region" description="Gly residues" evidence="1">
    <location>
        <begin position="339"/>
        <end position="366"/>
    </location>
</feature>
<dbReference type="AlphaFoldDB" id="A0A318NMV7"/>
<dbReference type="InterPro" id="IPR038332">
    <property type="entry name" value="PPE_sf"/>
</dbReference>
<dbReference type="OrthoDB" id="3384464at2"/>
<evidence type="ECO:0000313" key="2">
    <source>
        <dbReference type="EMBL" id="PYC70037.1"/>
    </source>
</evidence>
<accession>A0A318NMV7</accession>
<evidence type="ECO:0008006" key="4">
    <source>
        <dbReference type="Google" id="ProtNLM"/>
    </source>
</evidence>
<feature type="compositionally biased region" description="Basic and acidic residues" evidence="1">
    <location>
        <begin position="400"/>
        <end position="409"/>
    </location>
</feature>
<feature type="compositionally biased region" description="Polar residues" evidence="1">
    <location>
        <begin position="282"/>
        <end position="297"/>
    </location>
</feature>
<evidence type="ECO:0000313" key="3">
    <source>
        <dbReference type="Proteomes" id="UP000248333"/>
    </source>
</evidence>
<comment type="caution">
    <text evidence="2">The sequence shown here is derived from an EMBL/GenBank/DDBJ whole genome shotgun (WGS) entry which is preliminary data.</text>
</comment>
<protein>
    <recommendedName>
        <fullName evidence="4">PPE family domain-containing protein</fullName>
    </recommendedName>
</protein>
<dbReference type="EMBL" id="PYBV01000017">
    <property type="protein sequence ID" value="PYC70037.1"/>
    <property type="molecule type" value="Genomic_DNA"/>
</dbReference>
<feature type="region of interest" description="Disordered" evidence="1">
    <location>
        <begin position="161"/>
        <end position="194"/>
    </location>
</feature>
<feature type="compositionally biased region" description="Low complexity" evidence="1">
    <location>
        <begin position="183"/>
        <end position="192"/>
    </location>
</feature>
<feature type="region of interest" description="Disordered" evidence="1">
    <location>
        <begin position="282"/>
        <end position="443"/>
    </location>
</feature>
<evidence type="ECO:0000256" key="1">
    <source>
        <dbReference type="SAM" id="MobiDB-lite"/>
    </source>
</evidence>
<proteinExistence type="predicted"/>
<gene>
    <name evidence="2" type="ORF">C7C45_15140</name>
</gene>
<dbReference type="Proteomes" id="UP000248333">
    <property type="component" value="Unassembled WGS sequence"/>
</dbReference>